<dbReference type="AlphaFoldDB" id="A0AA38I1G3"/>
<keyword evidence="2" id="KW-1185">Reference proteome</keyword>
<protein>
    <submittedName>
        <fullName evidence="1">Uncharacterized protein</fullName>
    </submittedName>
</protein>
<reference evidence="1" key="1">
    <citation type="journal article" date="2023" name="G3 (Bethesda)">
        <title>Whole genome assemblies of Zophobas morio and Tenebrio molitor.</title>
        <authorList>
            <person name="Kaur S."/>
            <person name="Stinson S.A."/>
            <person name="diCenzo G.C."/>
        </authorList>
    </citation>
    <scope>NUCLEOTIDE SEQUENCE</scope>
    <source>
        <strain evidence="1">QUZm001</strain>
    </source>
</reference>
<name>A0AA38I1G3_9CUCU</name>
<sequence>MVDFERIETYNTADETINFGARTLSDDDNLPEVTTLATIPISERNEGQKSSHINAVTLEGSTYFSVKTSFGVVKPMLFTRSSRME</sequence>
<comment type="caution">
    <text evidence="1">The sequence shown here is derived from an EMBL/GenBank/DDBJ whole genome shotgun (WGS) entry which is preliminary data.</text>
</comment>
<organism evidence="1 2">
    <name type="scientific">Zophobas morio</name>
    <dbReference type="NCBI Taxonomy" id="2755281"/>
    <lineage>
        <taxon>Eukaryota</taxon>
        <taxon>Metazoa</taxon>
        <taxon>Ecdysozoa</taxon>
        <taxon>Arthropoda</taxon>
        <taxon>Hexapoda</taxon>
        <taxon>Insecta</taxon>
        <taxon>Pterygota</taxon>
        <taxon>Neoptera</taxon>
        <taxon>Endopterygota</taxon>
        <taxon>Coleoptera</taxon>
        <taxon>Polyphaga</taxon>
        <taxon>Cucujiformia</taxon>
        <taxon>Tenebrionidae</taxon>
        <taxon>Zophobas</taxon>
    </lineage>
</organism>
<evidence type="ECO:0000313" key="1">
    <source>
        <dbReference type="EMBL" id="KAJ3646062.1"/>
    </source>
</evidence>
<gene>
    <name evidence="1" type="ORF">Zmor_023673</name>
</gene>
<evidence type="ECO:0000313" key="2">
    <source>
        <dbReference type="Proteomes" id="UP001168821"/>
    </source>
</evidence>
<dbReference type="EMBL" id="JALNTZ010000007">
    <property type="protein sequence ID" value="KAJ3646062.1"/>
    <property type="molecule type" value="Genomic_DNA"/>
</dbReference>
<accession>A0AA38I1G3</accession>
<dbReference type="Proteomes" id="UP001168821">
    <property type="component" value="Unassembled WGS sequence"/>
</dbReference>
<proteinExistence type="predicted"/>